<organism evidence="2">
    <name type="scientific">Candidatus Kentrum sp. TUN</name>
    <dbReference type="NCBI Taxonomy" id="2126343"/>
    <lineage>
        <taxon>Bacteria</taxon>
        <taxon>Pseudomonadati</taxon>
        <taxon>Pseudomonadota</taxon>
        <taxon>Gammaproteobacteria</taxon>
        <taxon>Candidatus Kentrum</taxon>
    </lineage>
</organism>
<dbReference type="EMBL" id="CAADFY010000145">
    <property type="protein sequence ID" value="VFK58502.1"/>
    <property type="molecule type" value="Genomic_DNA"/>
</dbReference>
<feature type="domain" description="Bacteriophage Mu Gp45 N-terminal" evidence="1">
    <location>
        <begin position="25"/>
        <end position="78"/>
    </location>
</feature>
<accession>A0A450ZXG8</accession>
<evidence type="ECO:0000313" key="2">
    <source>
        <dbReference type="EMBL" id="VFK58502.1"/>
    </source>
</evidence>
<dbReference type="AlphaFoldDB" id="A0A450ZXG8"/>
<dbReference type="InterPro" id="IPR053861">
    <property type="entry name" value="Phage_Mu_Gp45_N"/>
</dbReference>
<reference evidence="2" key="1">
    <citation type="submission" date="2019-02" db="EMBL/GenBank/DDBJ databases">
        <authorList>
            <person name="Gruber-Vodicka R. H."/>
            <person name="Seah K. B. B."/>
        </authorList>
    </citation>
    <scope>NUCLEOTIDE SEQUENCE</scope>
    <source>
        <strain evidence="3">BECK_BY2</strain>
        <strain evidence="2">BECK_BY3</strain>
    </source>
</reference>
<sequence length="203" mass="21861">MLRQLWVRMQLLVAVGRGLLIRSDKVQARILSDEVLTNIDRVEPYGYSYRPKPGCQTYLLFPSGDRSHGVAIVIGDRRYQMELAESEVAIHDHAGNHVHLQRGGVIEAKAATKVIADTPLFETTGHAKIAGDLEVAGDTLLKGDTLVEGSTTSNGGYYGVNGGAATMQGGLQVTGTFTVNDKNVSDTHTHTSNGQWVQTTGVD</sequence>
<proteinExistence type="predicted"/>
<gene>
    <name evidence="3" type="ORF">BECKTUN1418E_GA0071001_11439</name>
    <name evidence="2" type="ORF">BECKTUN1418F_GA0071002_11459</name>
</gene>
<evidence type="ECO:0000259" key="1">
    <source>
        <dbReference type="Pfam" id="PF06890"/>
    </source>
</evidence>
<protein>
    <submittedName>
        <fullName evidence="2">Mu-like prophage protein gp45</fullName>
    </submittedName>
</protein>
<name>A0A450ZXG8_9GAMM</name>
<dbReference type="Pfam" id="PF06890">
    <property type="entry name" value="Phage_Mu_Gp45"/>
    <property type="match status" value="1"/>
</dbReference>
<dbReference type="EMBL" id="CAADFV010000143">
    <property type="protein sequence ID" value="VFK67362.1"/>
    <property type="molecule type" value="Genomic_DNA"/>
</dbReference>
<evidence type="ECO:0000313" key="3">
    <source>
        <dbReference type="EMBL" id="VFK67362.1"/>
    </source>
</evidence>